<name>A0A158RHN4_BACC3</name>
<reference evidence="1 2" key="1">
    <citation type="submission" date="2009-02" db="EMBL/GenBank/DDBJ databases">
        <title>Genome sequence of Bacillus cereus 03BB102.</title>
        <authorList>
            <person name="Dodson R.J."/>
            <person name="Jackson P."/>
            <person name="Munk A.C."/>
            <person name="Brettin T."/>
            <person name="Bruce D."/>
            <person name="Detter C."/>
            <person name="Tapia R."/>
            <person name="Han C."/>
            <person name="Sutton G."/>
            <person name="Sims D."/>
        </authorList>
    </citation>
    <scope>NUCLEOTIDE SEQUENCE [LARGE SCALE GENOMIC DNA]</scope>
    <source>
        <strain evidence="1 2">03BB102</strain>
    </source>
</reference>
<sequence length="54" mass="6352">MYVSGVGIFEDDLSKERIHLLHKNIEVPSKDTYPIMSIAWDDFDDDIEEYYGLK</sequence>
<accession>A0A158RHN4</accession>
<evidence type="ECO:0000313" key="2">
    <source>
        <dbReference type="Proteomes" id="UP000002210"/>
    </source>
</evidence>
<dbReference type="PATRIC" id="fig|572264.18.peg.1102"/>
<evidence type="ECO:0000313" key="1">
    <source>
        <dbReference type="EMBL" id="ACO26508.1"/>
    </source>
</evidence>
<proteinExistence type="predicted"/>
<dbReference type="RefSeq" id="WP_000289513.1">
    <property type="nucleotide sequence ID" value="NC_012472.1"/>
</dbReference>
<dbReference type="AlphaFoldDB" id="A0A158RHN4"/>
<organism evidence="1 2">
    <name type="scientific">Bacillus cereus (strain 03BB102)</name>
    <dbReference type="NCBI Taxonomy" id="572264"/>
    <lineage>
        <taxon>Bacteria</taxon>
        <taxon>Bacillati</taxon>
        <taxon>Bacillota</taxon>
        <taxon>Bacilli</taxon>
        <taxon>Bacillales</taxon>
        <taxon>Bacillaceae</taxon>
        <taxon>Bacillus</taxon>
        <taxon>Bacillus cereus group</taxon>
    </lineage>
</organism>
<gene>
    <name evidence="1" type="ordered locus">BCA_1152</name>
</gene>
<dbReference type="Proteomes" id="UP000002210">
    <property type="component" value="Chromosome"/>
</dbReference>
<dbReference type="EMBL" id="CP001407">
    <property type="protein sequence ID" value="ACO26508.1"/>
    <property type="molecule type" value="Genomic_DNA"/>
</dbReference>
<dbReference type="KEGG" id="bcx:BCA_1152"/>
<protein>
    <submittedName>
        <fullName evidence="1">Uncharacterized protein</fullName>
    </submittedName>
</protein>